<dbReference type="Proteomes" id="UP001279734">
    <property type="component" value="Unassembled WGS sequence"/>
</dbReference>
<protein>
    <submittedName>
        <fullName evidence="2">Uncharacterized protein</fullName>
    </submittedName>
</protein>
<reference evidence="2" key="1">
    <citation type="submission" date="2023-05" db="EMBL/GenBank/DDBJ databases">
        <title>Nepenthes gracilis genome sequencing.</title>
        <authorList>
            <person name="Fukushima K."/>
        </authorList>
    </citation>
    <scope>NUCLEOTIDE SEQUENCE</scope>
    <source>
        <strain evidence="2">SING2019-196</strain>
    </source>
</reference>
<dbReference type="EMBL" id="BSYO01000006">
    <property type="protein sequence ID" value="GMH06020.1"/>
    <property type="molecule type" value="Genomic_DNA"/>
</dbReference>
<comment type="caution">
    <text evidence="2">The sequence shown here is derived from an EMBL/GenBank/DDBJ whole genome shotgun (WGS) entry which is preliminary data.</text>
</comment>
<evidence type="ECO:0000313" key="3">
    <source>
        <dbReference type="Proteomes" id="UP001279734"/>
    </source>
</evidence>
<organism evidence="2 3">
    <name type="scientific">Nepenthes gracilis</name>
    <name type="common">Slender pitcher plant</name>
    <dbReference type="NCBI Taxonomy" id="150966"/>
    <lineage>
        <taxon>Eukaryota</taxon>
        <taxon>Viridiplantae</taxon>
        <taxon>Streptophyta</taxon>
        <taxon>Embryophyta</taxon>
        <taxon>Tracheophyta</taxon>
        <taxon>Spermatophyta</taxon>
        <taxon>Magnoliopsida</taxon>
        <taxon>eudicotyledons</taxon>
        <taxon>Gunneridae</taxon>
        <taxon>Pentapetalae</taxon>
        <taxon>Caryophyllales</taxon>
        <taxon>Nepenthaceae</taxon>
        <taxon>Nepenthes</taxon>
    </lineage>
</organism>
<sequence length="348" mass="38893">MASTSVGPDSASASSKTLDSSSHRLQQWSLRIVVFASKMATSVNISKHASIDQQRKAAAATSVYEPADINPMGRWYITSPNYRKQQSGYQATTTRQVLHDERFHTAQQGFGNHQTMVHHYNSAPDIRLRTDPVAPDNTYSTSQHRATQHWCHHQLHIPPAHGINAAEASKLLTGGCYFLLTWSGAEFFSSNAILLNLVADAVHLVEFEDGFYLVILCRDIVRGPLLRFSGYPGAHLWVFWRGASELLMQSGVIFAVDAMAEVWQILGASSTLISWNLLKLFNYRMVTTDGPAEAWVEGHADACEMLMQMLVQRKICPGCHMLWDICWKVFASSRNGSFAELYAVESFH</sequence>
<feature type="compositionally biased region" description="Low complexity" evidence="1">
    <location>
        <begin position="9"/>
        <end position="20"/>
    </location>
</feature>
<accession>A0AAD3S7R6</accession>
<keyword evidence="3" id="KW-1185">Reference proteome</keyword>
<dbReference type="AlphaFoldDB" id="A0AAD3S7R6"/>
<name>A0AAD3S7R6_NEPGR</name>
<evidence type="ECO:0000313" key="2">
    <source>
        <dbReference type="EMBL" id="GMH06020.1"/>
    </source>
</evidence>
<gene>
    <name evidence="2" type="ORF">Nepgr_007860</name>
</gene>
<proteinExistence type="predicted"/>
<evidence type="ECO:0000256" key="1">
    <source>
        <dbReference type="SAM" id="MobiDB-lite"/>
    </source>
</evidence>
<feature type="region of interest" description="Disordered" evidence="1">
    <location>
        <begin position="1"/>
        <end position="20"/>
    </location>
</feature>